<keyword evidence="3" id="KW-0813">Transport</keyword>
<dbReference type="EMBL" id="MDKE01000023">
    <property type="protein sequence ID" value="OIN08979.1"/>
    <property type="molecule type" value="Genomic_DNA"/>
</dbReference>
<keyword evidence="4" id="KW-1003">Cell membrane</keyword>
<dbReference type="InterPro" id="IPR051447">
    <property type="entry name" value="Lipoprotein-release_system"/>
</dbReference>
<evidence type="ECO:0000259" key="10">
    <source>
        <dbReference type="Pfam" id="PF12704"/>
    </source>
</evidence>
<dbReference type="NCBIfam" id="TIGR02212">
    <property type="entry name" value="lolCE"/>
    <property type="match status" value="1"/>
</dbReference>
<dbReference type="STRING" id="1414654.BFR47_14640"/>
<feature type="transmembrane region" description="Helical" evidence="8">
    <location>
        <begin position="270"/>
        <end position="295"/>
    </location>
</feature>
<comment type="similarity">
    <text evidence="2">Belongs to the ABC-4 integral membrane protein family. LolC/E subfamily.</text>
</comment>
<keyword evidence="7 8" id="KW-0472">Membrane</keyword>
<evidence type="ECO:0000256" key="2">
    <source>
        <dbReference type="ARBA" id="ARBA00005236"/>
    </source>
</evidence>
<dbReference type="PANTHER" id="PTHR30489:SF0">
    <property type="entry name" value="LIPOPROTEIN-RELEASING SYSTEM TRANSMEMBRANE PROTEIN LOLE"/>
    <property type="match status" value="1"/>
</dbReference>
<dbReference type="NCBIfam" id="NF008357">
    <property type="entry name" value="PRK11146.1"/>
    <property type="match status" value="1"/>
</dbReference>
<dbReference type="AlphaFoldDB" id="A0A1J4QFZ7"/>
<keyword evidence="6 8" id="KW-1133">Transmembrane helix</keyword>
<comment type="subcellular location">
    <subcellularLocation>
        <location evidence="1">Cell membrane</location>
        <topology evidence="1">Multi-pass membrane protein</topology>
    </subcellularLocation>
</comment>
<evidence type="ECO:0000256" key="4">
    <source>
        <dbReference type="ARBA" id="ARBA00022475"/>
    </source>
</evidence>
<dbReference type="InterPro" id="IPR003838">
    <property type="entry name" value="ABC3_permease_C"/>
</dbReference>
<gene>
    <name evidence="11" type="ORF">BFR47_14640</name>
</gene>
<feature type="transmembrane region" description="Helical" evidence="8">
    <location>
        <begin position="316"/>
        <end position="341"/>
    </location>
</feature>
<dbReference type="InterPro" id="IPR011925">
    <property type="entry name" value="LolCE_TM"/>
</dbReference>
<sequence>MFRPLSVFLGWRFSRARRRNRFISFISVASILGIAIGVGALILGLSAMNGFERELENRILSVLPHGQLRAAEGPVEGWRDMVSEMESAPGILAVSPYVPLEGLLSKGDKLKAVQLQGVIPEQEAKVSELSPYLGGASLAVLKPGERSLVLGKAIADQLGLAVGERVSLLLPAPGSQGFGSPRRQSFTLVAVLNLGGQLDTVLGYTHLQDAQELKELNDAISGFHLRVNEVLAADRLTMNAAMGLPAPFYVSSWMESQGNIYRDIQLVRTLMIVVLLLVMAVASFNIVSTLVMAVNEKKGDIAILKTMGAGPWQIRGAFMVQGMLNGVTGVLIGGALGLLLATRLSELVAGYERLSGHQLLNPEVYFIDFIPTEFHWADLWLVTGSALTLIFIATLYPAWRAGKLLPRQLLGEA</sequence>
<protein>
    <submittedName>
        <fullName evidence="11">Lipoprotein transporter subunit LolE</fullName>
    </submittedName>
</protein>
<dbReference type="Pfam" id="PF02687">
    <property type="entry name" value="FtsX"/>
    <property type="match status" value="1"/>
</dbReference>
<dbReference type="RefSeq" id="WP_071472914.1">
    <property type="nucleotide sequence ID" value="NZ_MDKE01000023.1"/>
</dbReference>
<keyword evidence="11" id="KW-0449">Lipoprotein</keyword>
<dbReference type="InterPro" id="IPR025857">
    <property type="entry name" value="MacB_PCD"/>
</dbReference>
<evidence type="ECO:0000256" key="6">
    <source>
        <dbReference type="ARBA" id="ARBA00022989"/>
    </source>
</evidence>
<feature type="transmembrane region" description="Helical" evidence="8">
    <location>
        <begin position="21"/>
        <end position="48"/>
    </location>
</feature>
<proteinExistence type="inferred from homology"/>
<keyword evidence="5 8" id="KW-0812">Transmembrane</keyword>
<dbReference type="PANTHER" id="PTHR30489">
    <property type="entry name" value="LIPOPROTEIN-RELEASING SYSTEM TRANSMEMBRANE PROTEIN LOLE"/>
    <property type="match status" value="1"/>
</dbReference>
<name>A0A1J4QFZ7_9GAMM</name>
<feature type="domain" description="MacB-like periplasmic core" evidence="10">
    <location>
        <begin position="27"/>
        <end position="229"/>
    </location>
</feature>
<evidence type="ECO:0000313" key="12">
    <source>
        <dbReference type="Proteomes" id="UP000243073"/>
    </source>
</evidence>
<dbReference type="Proteomes" id="UP000243073">
    <property type="component" value="Unassembled WGS sequence"/>
</dbReference>
<feature type="domain" description="ABC3 transporter permease C-terminal" evidence="9">
    <location>
        <begin position="272"/>
        <end position="404"/>
    </location>
</feature>
<evidence type="ECO:0000256" key="3">
    <source>
        <dbReference type="ARBA" id="ARBA00022448"/>
    </source>
</evidence>
<evidence type="ECO:0000256" key="7">
    <source>
        <dbReference type="ARBA" id="ARBA00023136"/>
    </source>
</evidence>
<organism evidence="11 12">
    <name type="scientific">Oceanisphaera psychrotolerans</name>
    <dbReference type="NCBI Taxonomy" id="1414654"/>
    <lineage>
        <taxon>Bacteria</taxon>
        <taxon>Pseudomonadati</taxon>
        <taxon>Pseudomonadota</taxon>
        <taxon>Gammaproteobacteria</taxon>
        <taxon>Aeromonadales</taxon>
        <taxon>Aeromonadaceae</taxon>
        <taxon>Oceanisphaera</taxon>
    </lineage>
</organism>
<dbReference type="GO" id="GO:0044874">
    <property type="term" value="P:lipoprotein localization to outer membrane"/>
    <property type="evidence" value="ECO:0007669"/>
    <property type="project" value="TreeGrafter"/>
</dbReference>
<reference evidence="11 12" key="1">
    <citation type="submission" date="2016-07" db="EMBL/GenBank/DDBJ databases">
        <title>Draft Genome Sequence of Oceanisphaera psychrotolerans, isolated from coastal sediment samples.</title>
        <authorList>
            <person name="Zhuo S."/>
            <person name="Ruan Z."/>
        </authorList>
    </citation>
    <scope>NUCLEOTIDE SEQUENCE [LARGE SCALE GENOMIC DNA]</scope>
    <source>
        <strain evidence="11 12">LAM-WHM-ZC</strain>
    </source>
</reference>
<comment type="caution">
    <text evidence="11">The sequence shown here is derived from an EMBL/GenBank/DDBJ whole genome shotgun (WGS) entry which is preliminary data.</text>
</comment>
<keyword evidence="12" id="KW-1185">Reference proteome</keyword>
<dbReference type="Pfam" id="PF12704">
    <property type="entry name" value="MacB_PCD"/>
    <property type="match status" value="1"/>
</dbReference>
<evidence type="ECO:0000259" key="9">
    <source>
        <dbReference type="Pfam" id="PF02687"/>
    </source>
</evidence>
<dbReference type="GO" id="GO:0098797">
    <property type="term" value="C:plasma membrane protein complex"/>
    <property type="evidence" value="ECO:0007669"/>
    <property type="project" value="TreeGrafter"/>
</dbReference>
<evidence type="ECO:0000256" key="5">
    <source>
        <dbReference type="ARBA" id="ARBA00022692"/>
    </source>
</evidence>
<feature type="transmembrane region" description="Helical" evidence="8">
    <location>
        <begin position="379"/>
        <end position="399"/>
    </location>
</feature>
<evidence type="ECO:0000256" key="1">
    <source>
        <dbReference type="ARBA" id="ARBA00004651"/>
    </source>
</evidence>
<accession>A0A1J4QFZ7</accession>
<dbReference type="GO" id="GO:0042953">
    <property type="term" value="P:lipoprotein transport"/>
    <property type="evidence" value="ECO:0007669"/>
    <property type="project" value="InterPro"/>
</dbReference>
<evidence type="ECO:0000256" key="8">
    <source>
        <dbReference type="SAM" id="Phobius"/>
    </source>
</evidence>
<evidence type="ECO:0000313" key="11">
    <source>
        <dbReference type="EMBL" id="OIN08979.1"/>
    </source>
</evidence>
<dbReference type="OrthoDB" id="9808461at2"/>